<organism evidence="4 5">
    <name type="scientific">Phocaeicola vulgatus</name>
    <name type="common">Bacteroides vulgatus</name>
    <dbReference type="NCBI Taxonomy" id="821"/>
    <lineage>
        <taxon>Bacteria</taxon>
        <taxon>Pseudomonadati</taxon>
        <taxon>Bacteroidota</taxon>
        <taxon>Bacteroidia</taxon>
        <taxon>Bacteroidales</taxon>
        <taxon>Bacteroidaceae</taxon>
        <taxon>Phocaeicola</taxon>
    </lineage>
</organism>
<dbReference type="Pfam" id="PF26334">
    <property type="entry name" value="Gtf3_N"/>
    <property type="match status" value="1"/>
</dbReference>
<gene>
    <name evidence="4" type="ORF">GAS37_07080</name>
</gene>
<comment type="caution">
    <text evidence="4">The sequence shown here is derived from an EMBL/GenBank/DDBJ whole genome shotgun (WGS) entry which is preliminary data.</text>
</comment>
<dbReference type="EMBL" id="WCXA01000011">
    <property type="protein sequence ID" value="KAB3863700.1"/>
    <property type="molecule type" value="Genomic_DNA"/>
</dbReference>
<proteinExistence type="predicted"/>
<dbReference type="AlphaFoldDB" id="A0A7J5G861"/>
<evidence type="ECO:0000313" key="5">
    <source>
        <dbReference type="Proteomes" id="UP000470332"/>
    </source>
</evidence>
<dbReference type="InterPro" id="IPR058592">
    <property type="entry name" value="Gtf3_C"/>
</dbReference>
<dbReference type="Proteomes" id="UP000470332">
    <property type="component" value="Unassembled WGS sequence"/>
</dbReference>
<dbReference type="RefSeq" id="WP_087387663.1">
    <property type="nucleotide sequence ID" value="NZ_JABDSJ010000040.1"/>
</dbReference>
<protein>
    <submittedName>
        <fullName evidence="4">Glycosyl transferase</fullName>
    </submittedName>
</protein>
<name>A0A7J5G861_PHOVU</name>
<feature type="domain" description="Glucosyltransferase 3-like N-terminal" evidence="2">
    <location>
        <begin position="22"/>
        <end position="167"/>
    </location>
</feature>
<dbReference type="Pfam" id="PF26337">
    <property type="entry name" value="Gtf3_C"/>
    <property type="match status" value="1"/>
</dbReference>
<accession>A0A7J5G861</accession>
<evidence type="ECO:0000259" key="2">
    <source>
        <dbReference type="Pfam" id="PF26334"/>
    </source>
</evidence>
<dbReference type="InterPro" id="IPR058591">
    <property type="entry name" value="Gtf3_N"/>
</dbReference>
<evidence type="ECO:0000256" key="1">
    <source>
        <dbReference type="ARBA" id="ARBA00022679"/>
    </source>
</evidence>
<sequence length="360" mass="41742">MLKDVYNVELVDRSFGSCGYNAAKKPRLDSSKTLLDNMGHLIPIYVLSDASKNRLFNGIIRRVNILFSIYGFYRKCLKIKDSIVFMQYPFLQLSPYGRFFLLKHLKSNGNKIIYLVHDLDSVRYNKLKMLHVEQKELLLADICIVHSFPMLIHLNQLGISVKHSVILKFFDYRLQYSFPKQRDLRDIKLVFAGNLEKSHFLRQLDRVDWDKNVYLFLYGSWSDNVVINDRIFYKGKFSPNNIEEVEGNWGLVWDGESINTCVGLYGNYLKINAPFKMSMYLAANLPVIVWGKSAMAEYVKLYNIGICIDSLNEIPNKIMSLTDMQINEIKHNVKCISEKIRCGGMLSEALAESIYILNHD</sequence>
<evidence type="ECO:0000313" key="4">
    <source>
        <dbReference type="EMBL" id="KAB3863700.1"/>
    </source>
</evidence>
<dbReference type="GO" id="GO:0016740">
    <property type="term" value="F:transferase activity"/>
    <property type="evidence" value="ECO:0007669"/>
    <property type="project" value="UniProtKB-KW"/>
</dbReference>
<evidence type="ECO:0000259" key="3">
    <source>
        <dbReference type="Pfam" id="PF26337"/>
    </source>
</evidence>
<dbReference type="Gene3D" id="3.40.50.2000">
    <property type="entry name" value="Glycogen Phosphorylase B"/>
    <property type="match status" value="2"/>
</dbReference>
<feature type="domain" description="Glucosyltransferase 3-like C-terminal" evidence="3">
    <location>
        <begin position="189"/>
        <end position="352"/>
    </location>
</feature>
<keyword evidence="1 4" id="KW-0808">Transferase</keyword>
<reference evidence="4 5" key="1">
    <citation type="journal article" date="2019" name="Nat. Med.">
        <title>A library of human gut bacterial isolates paired with longitudinal multiomics data enables mechanistic microbiome research.</title>
        <authorList>
            <person name="Poyet M."/>
            <person name="Groussin M."/>
            <person name="Gibbons S.M."/>
            <person name="Avila-Pacheco J."/>
            <person name="Jiang X."/>
            <person name="Kearney S.M."/>
            <person name="Perrotta A.R."/>
            <person name="Berdy B."/>
            <person name="Zhao S."/>
            <person name="Lieberman T.D."/>
            <person name="Swanson P.K."/>
            <person name="Smith M."/>
            <person name="Roesemann S."/>
            <person name="Alexander J.E."/>
            <person name="Rich S.A."/>
            <person name="Livny J."/>
            <person name="Vlamakis H."/>
            <person name="Clish C."/>
            <person name="Bullock K."/>
            <person name="Deik A."/>
            <person name="Scott J."/>
            <person name="Pierce K.A."/>
            <person name="Xavier R.J."/>
            <person name="Alm E.J."/>
        </authorList>
    </citation>
    <scope>NUCLEOTIDE SEQUENCE [LARGE SCALE GENOMIC DNA]</scope>
    <source>
        <strain evidence="4 5">BIOML-A9</strain>
    </source>
</reference>